<accession>A0A6J8A103</accession>
<dbReference type="AlphaFoldDB" id="A0A6J8A103"/>
<keyword evidence="2" id="KW-1185">Reference proteome</keyword>
<evidence type="ECO:0000313" key="2">
    <source>
        <dbReference type="Proteomes" id="UP000507470"/>
    </source>
</evidence>
<evidence type="ECO:0000313" key="1">
    <source>
        <dbReference type="EMBL" id="CAC5359316.1"/>
    </source>
</evidence>
<dbReference type="OrthoDB" id="5971732at2759"/>
<reference evidence="1 2" key="1">
    <citation type="submission" date="2020-06" db="EMBL/GenBank/DDBJ databases">
        <authorList>
            <person name="Li R."/>
            <person name="Bekaert M."/>
        </authorList>
    </citation>
    <scope>NUCLEOTIDE SEQUENCE [LARGE SCALE GENOMIC DNA]</scope>
    <source>
        <strain evidence="2">wild</strain>
    </source>
</reference>
<dbReference type="Proteomes" id="UP000507470">
    <property type="component" value="Unassembled WGS sequence"/>
</dbReference>
<organism evidence="1 2">
    <name type="scientific">Mytilus coruscus</name>
    <name type="common">Sea mussel</name>
    <dbReference type="NCBI Taxonomy" id="42192"/>
    <lineage>
        <taxon>Eukaryota</taxon>
        <taxon>Metazoa</taxon>
        <taxon>Spiralia</taxon>
        <taxon>Lophotrochozoa</taxon>
        <taxon>Mollusca</taxon>
        <taxon>Bivalvia</taxon>
        <taxon>Autobranchia</taxon>
        <taxon>Pteriomorphia</taxon>
        <taxon>Mytilida</taxon>
        <taxon>Mytiloidea</taxon>
        <taxon>Mytilidae</taxon>
        <taxon>Mytilinae</taxon>
        <taxon>Mytilus</taxon>
    </lineage>
</organism>
<gene>
    <name evidence="1" type="ORF">MCOR_2215</name>
</gene>
<sequence>MRLQQYVYVCSSCEELVDTRKESLDDHTAKHNHDNSINFHRAFSDFIFRPGPGHIELNMAKCLLNFCWPILLPMVSALGFRTKKALDVVKRGTDHHRSKHILFTLFDALARELLLTHVRNSLESGAPVSLESFNDWVRDSVVDPNYLFLFDMCFTFLLAFKRTITKLSWQPEYSLRPLFFAGNHPKYQELHLRDLCDRVQYPPELALEMKNTESFSVSGEFNKGQGADFVHEETNKFIKSFLPPWGP</sequence>
<dbReference type="EMBL" id="CACVKT020000470">
    <property type="protein sequence ID" value="CAC5359316.1"/>
    <property type="molecule type" value="Genomic_DNA"/>
</dbReference>
<proteinExistence type="predicted"/>
<name>A0A6J8A103_MYTCO</name>
<protein>
    <submittedName>
        <fullName evidence="1">Uncharacterized protein</fullName>
    </submittedName>
</protein>